<feature type="transmembrane region" description="Helical" evidence="1">
    <location>
        <begin position="122"/>
        <end position="145"/>
    </location>
</feature>
<evidence type="ECO:0000313" key="2">
    <source>
        <dbReference type="EMBL" id="MFC3639899.1"/>
    </source>
</evidence>
<comment type="caution">
    <text evidence="2">The sequence shown here is derived from an EMBL/GenBank/DDBJ whole genome shotgun (WGS) entry which is preliminary data.</text>
</comment>
<feature type="transmembrane region" description="Helical" evidence="1">
    <location>
        <begin position="79"/>
        <end position="102"/>
    </location>
</feature>
<dbReference type="NCBIfam" id="NF038216">
    <property type="entry name" value="ABZJ_00895_fam"/>
    <property type="match status" value="1"/>
</dbReference>
<keyword evidence="1" id="KW-0472">Membrane</keyword>
<protein>
    <submittedName>
        <fullName evidence="2">ABZJ_00895 family protein</fullName>
    </submittedName>
</protein>
<name>A0ABV7UPG5_9HYPH</name>
<feature type="transmembrane region" description="Helical" evidence="1">
    <location>
        <begin position="12"/>
        <end position="36"/>
    </location>
</feature>
<proteinExistence type="predicted"/>
<organism evidence="2 3">
    <name type="scientific">Camelimonas fluminis</name>
    <dbReference type="NCBI Taxonomy" id="1576911"/>
    <lineage>
        <taxon>Bacteria</taxon>
        <taxon>Pseudomonadati</taxon>
        <taxon>Pseudomonadota</taxon>
        <taxon>Alphaproteobacteria</taxon>
        <taxon>Hyphomicrobiales</taxon>
        <taxon>Chelatococcaceae</taxon>
        <taxon>Camelimonas</taxon>
    </lineage>
</organism>
<keyword evidence="1" id="KW-1133">Transmembrane helix</keyword>
<dbReference type="EMBL" id="JBHRYC010000111">
    <property type="protein sequence ID" value="MFC3639899.1"/>
    <property type="molecule type" value="Genomic_DNA"/>
</dbReference>
<dbReference type="InterPro" id="IPR047730">
    <property type="entry name" value="ABZJ_00895-like"/>
</dbReference>
<accession>A0ABV7UPG5</accession>
<keyword evidence="3" id="KW-1185">Reference proteome</keyword>
<evidence type="ECO:0000313" key="3">
    <source>
        <dbReference type="Proteomes" id="UP001595704"/>
    </source>
</evidence>
<keyword evidence="1" id="KW-0812">Transmembrane</keyword>
<sequence>MNANTPRPVSNLTLALYYLAIFVGGVVALNVLYLLIQAFFHFSPSNGAAMAFLLMVASAGSVGQIWYRREHVRPHGARAWRVALLCLMATILVQALLVGVFYVAAGMPDNPLRGVRPNEQLLLAGVGAFVLLLELALIRLGLFMGGRQAQKKDRRVIAGTFE</sequence>
<gene>
    <name evidence="2" type="ORF">ACFONL_21400</name>
</gene>
<dbReference type="Proteomes" id="UP001595704">
    <property type="component" value="Unassembled WGS sequence"/>
</dbReference>
<feature type="transmembrane region" description="Helical" evidence="1">
    <location>
        <begin position="48"/>
        <end position="67"/>
    </location>
</feature>
<dbReference type="RefSeq" id="WP_191320359.1">
    <property type="nucleotide sequence ID" value="NZ_BNCG01000016.1"/>
</dbReference>
<reference evidence="3" key="1">
    <citation type="journal article" date="2019" name="Int. J. Syst. Evol. Microbiol.">
        <title>The Global Catalogue of Microorganisms (GCM) 10K type strain sequencing project: providing services to taxonomists for standard genome sequencing and annotation.</title>
        <authorList>
            <consortium name="The Broad Institute Genomics Platform"/>
            <consortium name="The Broad Institute Genome Sequencing Center for Infectious Disease"/>
            <person name="Wu L."/>
            <person name="Ma J."/>
        </authorList>
    </citation>
    <scope>NUCLEOTIDE SEQUENCE [LARGE SCALE GENOMIC DNA]</scope>
    <source>
        <strain evidence="3">KCTC 42282</strain>
    </source>
</reference>
<evidence type="ECO:0000256" key="1">
    <source>
        <dbReference type="SAM" id="Phobius"/>
    </source>
</evidence>